<dbReference type="RefSeq" id="WP_198576982.1">
    <property type="nucleotide sequence ID" value="NZ_JADWOX010000010.1"/>
</dbReference>
<organism evidence="2 3">
    <name type="scientific">Caulobacter hibisci</name>
    <dbReference type="NCBI Taxonomy" id="2035993"/>
    <lineage>
        <taxon>Bacteria</taxon>
        <taxon>Pseudomonadati</taxon>
        <taxon>Pseudomonadota</taxon>
        <taxon>Alphaproteobacteria</taxon>
        <taxon>Caulobacterales</taxon>
        <taxon>Caulobacteraceae</taxon>
        <taxon>Caulobacter</taxon>
    </lineage>
</organism>
<evidence type="ECO:0000313" key="2">
    <source>
        <dbReference type="EMBL" id="MBI1685072.1"/>
    </source>
</evidence>
<keyword evidence="1" id="KW-0732">Signal</keyword>
<dbReference type="PROSITE" id="PS51257">
    <property type="entry name" value="PROKAR_LIPOPROTEIN"/>
    <property type="match status" value="1"/>
</dbReference>
<comment type="caution">
    <text evidence="2">The sequence shown here is derived from an EMBL/GenBank/DDBJ whole genome shotgun (WGS) entry which is preliminary data.</text>
</comment>
<evidence type="ECO:0000313" key="3">
    <source>
        <dbReference type="Proteomes" id="UP000639859"/>
    </source>
</evidence>
<protein>
    <recommendedName>
        <fullName evidence="4">Lipoprotein</fullName>
    </recommendedName>
</protein>
<dbReference type="Proteomes" id="UP000639859">
    <property type="component" value="Unassembled WGS sequence"/>
</dbReference>
<accession>A0ABS0T2I0</accession>
<name>A0ABS0T2I0_9CAUL</name>
<evidence type="ECO:0008006" key="4">
    <source>
        <dbReference type="Google" id="ProtNLM"/>
    </source>
</evidence>
<dbReference type="EMBL" id="JADWOX010000010">
    <property type="protein sequence ID" value="MBI1685072.1"/>
    <property type="molecule type" value="Genomic_DNA"/>
</dbReference>
<reference evidence="2 3" key="1">
    <citation type="submission" date="2020-11" db="EMBL/GenBank/DDBJ databases">
        <title>genome sequence of strain KACC 18849.</title>
        <authorList>
            <person name="Gao J."/>
            <person name="Zhang X."/>
        </authorList>
    </citation>
    <scope>NUCLEOTIDE SEQUENCE [LARGE SCALE GENOMIC DNA]</scope>
    <source>
        <strain evidence="2 3">KACC 18849</strain>
    </source>
</reference>
<gene>
    <name evidence="2" type="ORF">I4Q42_15480</name>
</gene>
<keyword evidence="3" id="KW-1185">Reference proteome</keyword>
<sequence length="196" mass="20300">MSLVRSLGRVARAALVGAGLLTLAACASASKPEQMTITASTVPAVAPGAPGYKAFRVIAVQGGGDTNPLWMSNVSDKDFKVALESSLKGLNYLADSSDKALLELTASIVDLQRPMAGIDMSVTSKVRYSAIPVGGGAPAFDDTVAATGTAHFGESLLAVERLRKANEAAMRANIEAFIKRLQTGLKVSGATDIYTK</sequence>
<evidence type="ECO:0000256" key="1">
    <source>
        <dbReference type="SAM" id="SignalP"/>
    </source>
</evidence>
<feature type="chain" id="PRO_5046542492" description="Lipoprotein" evidence="1">
    <location>
        <begin position="30"/>
        <end position="196"/>
    </location>
</feature>
<proteinExistence type="predicted"/>
<feature type="signal peptide" evidence="1">
    <location>
        <begin position="1"/>
        <end position="29"/>
    </location>
</feature>